<proteinExistence type="predicted"/>
<accession>A0A485KN26</accession>
<name>A0A485KN26_9STRA</name>
<sequence length="183" mass="19819">MSCSPPATSLVCHFNGCNNPIVPGTRKCEAHKKKGICGTGDCHNQVYRAGVCVRHGARDATCAVRNCTKKLRVGLVCHRHSTCLPRFKCLFHGCTAVARGTSTCKRHSPDAIYARARGTTAASPPVVAPSDQDASMDEDTMHPIEWSDERSGSPLANDLPWREIRLALESVDKEDATISATRC</sequence>
<dbReference type="EMBL" id="CAADRA010005159">
    <property type="protein sequence ID" value="VFT86261.1"/>
    <property type="molecule type" value="Genomic_DNA"/>
</dbReference>
<gene>
    <name evidence="3" type="primary">Aste57867_9380</name>
    <name evidence="2" type="ORF">As57867_009344</name>
    <name evidence="3" type="ORF">ASTE57867_9380</name>
</gene>
<organism evidence="3 4">
    <name type="scientific">Aphanomyces stellatus</name>
    <dbReference type="NCBI Taxonomy" id="120398"/>
    <lineage>
        <taxon>Eukaryota</taxon>
        <taxon>Sar</taxon>
        <taxon>Stramenopiles</taxon>
        <taxon>Oomycota</taxon>
        <taxon>Saprolegniomycetes</taxon>
        <taxon>Saprolegniales</taxon>
        <taxon>Verrucalvaceae</taxon>
        <taxon>Aphanomyces</taxon>
    </lineage>
</organism>
<dbReference type="OrthoDB" id="80146at2759"/>
<dbReference type="EMBL" id="VJMH01005138">
    <property type="protein sequence ID" value="KAF0700101.1"/>
    <property type="molecule type" value="Genomic_DNA"/>
</dbReference>
<evidence type="ECO:0000313" key="3">
    <source>
        <dbReference type="EMBL" id="VFT86261.1"/>
    </source>
</evidence>
<feature type="region of interest" description="Disordered" evidence="1">
    <location>
        <begin position="117"/>
        <end position="138"/>
    </location>
</feature>
<evidence type="ECO:0000256" key="1">
    <source>
        <dbReference type="SAM" id="MobiDB-lite"/>
    </source>
</evidence>
<dbReference type="AlphaFoldDB" id="A0A485KN26"/>
<keyword evidence="4" id="KW-1185">Reference proteome</keyword>
<evidence type="ECO:0000313" key="2">
    <source>
        <dbReference type="EMBL" id="KAF0700101.1"/>
    </source>
</evidence>
<dbReference type="Proteomes" id="UP000332933">
    <property type="component" value="Unassembled WGS sequence"/>
</dbReference>
<evidence type="ECO:0000313" key="4">
    <source>
        <dbReference type="Proteomes" id="UP000332933"/>
    </source>
</evidence>
<reference evidence="3 4" key="1">
    <citation type="submission" date="2019-03" db="EMBL/GenBank/DDBJ databases">
        <authorList>
            <person name="Gaulin E."/>
            <person name="Dumas B."/>
        </authorList>
    </citation>
    <scope>NUCLEOTIDE SEQUENCE [LARGE SCALE GENOMIC DNA]</scope>
    <source>
        <strain evidence="3">CBS 568.67</strain>
    </source>
</reference>
<reference evidence="2" key="2">
    <citation type="submission" date="2019-06" db="EMBL/GenBank/DDBJ databases">
        <title>Genomics analysis of Aphanomyces spp. identifies a new class of oomycete effector associated with host adaptation.</title>
        <authorList>
            <person name="Gaulin E."/>
        </authorList>
    </citation>
    <scope>NUCLEOTIDE SEQUENCE</scope>
    <source>
        <strain evidence="2">CBS 578.67</strain>
    </source>
</reference>
<protein>
    <submittedName>
        <fullName evidence="3">Aste57867_9380 protein</fullName>
    </submittedName>
</protein>